<protein>
    <recommendedName>
        <fullName evidence="3">NAD-dependent epimerase/dehydratase domain-containing protein</fullName>
    </recommendedName>
</protein>
<dbReference type="InterPro" id="IPR036291">
    <property type="entry name" value="NAD(P)-bd_dom_sf"/>
</dbReference>
<reference evidence="1 2" key="1">
    <citation type="journal article" date="2013" name="BMC Genomics">
        <title>The miniature genome of a carnivorous plant Genlisea aurea contains a low number of genes and short non-coding sequences.</title>
        <authorList>
            <person name="Leushkin E.V."/>
            <person name="Sutormin R.A."/>
            <person name="Nabieva E.R."/>
            <person name="Penin A.A."/>
            <person name="Kondrashov A.S."/>
            <person name="Logacheva M.D."/>
        </authorList>
    </citation>
    <scope>NUCLEOTIDE SEQUENCE [LARGE SCALE GENOMIC DNA]</scope>
</reference>
<dbReference type="OrthoDB" id="2735536at2759"/>
<dbReference type="Proteomes" id="UP000015453">
    <property type="component" value="Unassembled WGS sequence"/>
</dbReference>
<dbReference type="AlphaFoldDB" id="S8DZ44"/>
<sequence>GNENYCKVMKDASIVHIDDVARAHIHLFEYPNSKGRYICCAESITLDESFDIITRLYPEIKLFPPEHVKDGFAFKLSGASSGKLLQTGFVYKYGVEEMIDSAIKCCKDKGFL</sequence>
<comment type="caution">
    <text evidence="1">The sequence shown here is derived from an EMBL/GenBank/DDBJ whole genome shotgun (WGS) entry which is preliminary data.</text>
</comment>
<name>S8DZ44_9LAMI</name>
<evidence type="ECO:0000313" key="1">
    <source>
        <dbReference type="EMBL" id="EPS68598.1"/>
    </source>
</evidence>
<dbReference type="SUPFAM" id="SSF51735">
    <property type="entry name" value="NAD(P)-binding Rossmann-fold domains"/>
    <property type="match status" value="1"/>
</dbReference>
<proteinExistence type="predicted"/>
<keyword evidence="2" id="KW-1185">Reference proteome</keyword>
<evidence type="ECO:0000313" key="2">
    <source>
        <dbReference type="Proteomes" id="UP000015453"/>
    </source>
</evidence>
<dbReference type="EMBL" id="AUSU01002538">
    <property type="protein sequence ID" value="EPS68598.1"/>
    <property type="molecule type" value="Genomic_DNA"/>
</dbReference>
<dbReference type="Gene3D" id="3.40.50.720">
    <property type="entry name" value="NAD(P)-binding Rossmann-like Domain"/>
    <property type="match status" value="1"/>
</dbReference>
<evidence type="ECO:0008006" key="3">
    <source>
        <dbReference type="Google" id="ProtNLM"/>
    </source>
</evidence>
<organism evidence="1 2">
    <name type="scientific">Genlisea aurea</name>
    <dbReference type="NCBI Taxonomy" id="192259"/>
    <lineage>
        <taxon>Eukaryota</taxon>
        <taxon>Viridiplantae</taxon>
        <taxon>Streptophyta</taxon>
        <taxon>Embryophyta</taxon>
        <taxon>Tracheophyta</taxon>
        <taxon>Spermatophyta</taxon>
        <taxon>Magnoliopsida</taxon>
        <taxon>eudicotyledons</taxon>
        <taxon>Gunneridae</taxon>
        <taxon>Pentapetalae</taxon>
        <taxon>asterids</taxon>
        <taxon>lamiids</taxon>
        <taxon>Lamiales</taxon>
        <taxon>Lentibulariaceae</taxon>
        <taxon>Genlisea</taxon>
    </lineage>
</organism>
<accession>S8DZ44</accession>
<gene>
    <name evidence="1" type="ORF">M569_06170</name>
</gene>
<feature type="non-terminal residue" evidence="1">
    <location>
        <position position="1"/>
    </location>
</feature>